<dbReference type="AlphaFoldDB" id="A0A016V3W1"/>
<dbReference type="Proteomes" id="UP000024635">
    <property type="component" value="Unassembled WGS sequence"/>
</dbReference>
<sequence length="83" mass="9607">MICKLRASKYWVFSPLNSIPYFLLANHETKRRLILRGTDREGTYDIILLEQMYHRKGELLRFRGETGGLISSLFVGAVTGEMQ</sequence>
<evidence type="ECO:0000313" key="2">
    <source>
        <dbReference type="Proteomes" id="UP000024635"/>
    </source>
</evidence>
<dbReference type="EMBL" id="JARK01001354">
    <property type="protein sequence ID" value="EYC22115.1"/>
    <property type="molecule type" value="Genomic_DNA"/>
</dbReference>
<comment type="caution">
    <text evidence="1">The sequence shown here is derived from an EMBL/GenBank/DDBJ whole genome shotgun (WGS) entry which is preliminary data.</text>
</comment>
<gene>
    <name evidence="1" type="primary">Acey_s0018.g3724</name>
    <name evidence="1" type="ORF">Y032_0018g3724</name>
</gene>
<keyword evidence="2" id="KW-1185">Reference proteome</keyword>
<proteinExistence type="predicted"/>
<evidence type="ECO:0000313" key="1">
    <source>
        <dbReference type="EMBL" id="EYC22115.1"/>
    </source>
</evidence>
<name>A0A016V3W1_9BILA</name>
<protein>
    <submittedName>
        <fullName evidence="1">Uncharacterized protein</fullName>
    </submittedName>
</protein>
<accession>A0A016V3W1</accession>
<organism evidence="1 2">
    <name type="scientific">Ancylostoma ceylanicum</name>
    <dbReference type="NCBI Taxonomy" id="53326"/>
    <lineage>
        <taxon>Eukaryota</taxon>
        <taxon>Metazoa</taxon>
        <taxon>Ecdysozoa</taxon>
        <taxon>Nematoda</taxon>
        <taxon>Chromadorea</taxon>
        <taxon>Rhabditida</taxon>
        <taxon>Rhabditina</taxon>
        <taxon>Rhabditomorpha</taxon>
        <taxon>Strongyloidea</taxon>
        <taxon>Ancylostomatidae</taxon>
        <taxon>Ancylostomatinae</taxon>
        <taxon>Ancylostoma</taxon>
    </lineage>
</organism>
<reference evidence="2" key="1">
    <citation type="journal article" date="2015" name="Nat. Genet.">
        <title>The genome and transcriptome of the zoonotic hookworm Ancylostoma ceylanicum identify infection-specific gene families.</title>
        <authorList>
            <person name="Schwarz E.M."/>
            <person name="Hu Y."/>
            <person name="Antoshechkin I."/>
            <person name="Miller M.M."/>
            <person name="Sternberg P.W."/>
            <person name="Aroian R.V."/>
        </authorList>
    </citation>
    <scope>NUCLEOTIDE SEQUENCE</scope>
    <source>
        <strain evidence="2">HY135</strain>
    </source>
</reference>